<dbReference type="GO" id="GO:0016746">
    <property type="term" value="F:acyltransferase activity"/>
    <property type="evidence" value="ECO:0007669"/>
    <property type="project" value="UniProtKB-KW"/>
</dbReference>
<evidence type="ECO:0008006" key="6">
    <source>
        <dbReference type="Google" id="ProtNLM"/>
    </source>
</evidence>
<evidence type="ECO:0000313" key="5">
    <source>
        <dbReference type="Proteomes" id="UP001188597"/>
    </source>
</evidence>
<dbReference type="AlphaFoldDB" id="A0AA88X748"/>
<evidence type="ECO:0000256" key="2">
    <source>
        <dbReference type="ARBA" id="ARBA00022679"/>
    </source>
</evidence>
<evidence type="ECO:0000313" key="4">
    <source>
        <dbReference type="EMBL" id="KAK3040779.1"/>
    </source>
</evidence>
<sequence length="432" mass="48963">MVEIEVISREFIKPSSPTPHHLRKYQFSFLDQINPPVFMPLMLFYPADAADINLDRSIQLKRSLSESLTRFYPFAGRVVENIYVDCNDEGVPYVEARASCQLLDVIRDPIPNELNRYHAFELDDVRDFTLAIQVTFFDCGGMAVAVSMSHKIADALSLFMFLNTWAACGRGDNDDLIPRPLFDSATLFPPRNVGGYRHTTGIVKENIVTKRYVFDASKISTLRDKYADRSRAEFSRRPTRIEALSAFIWSRFMEATGAKDDPSKIYTVLHAVNLRTRANPPLPENYFGNISRIAISVPSLGSEEECCGIVNKMREAIRDVNGEYVKKIQEGEHFNFLKERAASIKSGEVVSFSFTSLCRFPLYEADFGWGKPMWVGSASLTFKNLVVFLDTKSGDGIETWINFKKEDMAKFEVDEEFLAYVSPSPDAKTLGM</sequence>
<dbReference type="Proteomes" id="UP001188597">
    <property type="component" value="Unassembled WGS sequence"/>
</dbReference>
<evidence type="ECO:0000256" key="1">
    <source>
        <dbReference type="ARBA" id="ARBA00009861"/>
    </source>
</evidence>
<gene>
    <name evidence="4" type="ORF">RJ639_029123</name>
</gene>
<dbReference type="InterPro" id="IPR023213">
    <property type="entry name" value="CAT-like_dom_sf"/>
</dbReference>
<dbReference type="EMBL" id="JAVXUP010000047">
    <property type="protein sequence ID" value="KAK3040779.1"/>
    <property type="molecule type" value="Genomic_DNA"/>
</dbReference>
<keyword evidence="5" id="KW-1185">Reference proteome</keyword>
<name>A0AA88X748_9ASTE</name>
<accession>A0AA88X748</accession>
<proteinExistence type="inferred from homology"/>
<reference evidence="4" key="1">
    <citation type="submission" date="2022-12" db="EMBL/GenBank/DDBJ databases">
        <title>Draft genome assemblies for two species of Escallonia (Escalloniales).</title>
        <authorList>
            <person name="Chanderbali A."/>
            <person name="Dervinis C."/>
            <person name="Anghel I."/>
            <person name="Soltis D."/>
            <person name="Soltis P."/>
            <person name="Zapata F."/>
        </authorList>
    </citation>
    <scope>NUCLEOTIDE SEQUENCE</scope>
    <source>
        <strain evidence="4">UCBG64.0493</strain>
        <tissue evidence="4">Leaf</tissue>
    </source>
</reference>
<keyword evidence="2" id="KW-0808">Transferase</keyword>
<dbReference type="PANTHER" id="PTHR31623">
    <property type="entry name" value="F21J9.9"/>
    <property type="match status" value="1"/>
</dbReference>
<keyword evidence="3" id="KW-0012">Acyltransferase</keyword>
<dbReference type="PANTHER" id="PTHR31623:SF17">
    <property type="entry name" value="F21J9.9"/>
    <property type="match status" value="1"/>
</dbReference>
<evidence type="ECO:0000256" key="3">
    <source>
        <dbReference type="ARBA" id="ARBA00023315"/>
    </source>
</evidence>
<organism evidence="4 5">
    <name type="scientific">Escallonia herrerae</name>
    <dbReference type="NCBI Taxonomy" id="1293975"/>
    <lineage>
        <taxon>Eukaryota</taxon>
        <taxon>Viridiplantae</taxon>
        <taxon>Streptophyta</taxon>
        <taxon>Embryophyta</taxon>
        <taxon>Tracheophyta</taxon>
        <taxon>Spermatophyta</taxon>
        <taxon>Magnoliopsida</taxon>
        <taxon>eudicotyledons</taxon>
        <taxon>Gunneridae</taxon>
        <taxon>Pentapetalae</taxon>
        <taxon>asterids</taxon>
        <taxon>campanulids</taxon>
        <taxon>Escalloniales</taxon>
        <taxon>Escalloniaceae</taxon>
        <taxon>Escallonia</taxon>
    </lineage>
</organism>
<dbReference type="Gene3D" id="3.30.559.10">
    <property type="entry name" value="Chloramphenicol acetyltransferase-like domain"/>
    <property type="match status" value="2"/>
</dbReference>
<comment type="similarity">
    <text evidence="1">Belongs to the plant acyltransferase family.</text>
</comment>
<protein>
    <recommendedName>
        <fullName evidence="6">Vinorine synthase-like</fullName>
    </recommendedName>
</protein>
<comment type="caution">
    <text evidence="4">The sequence shown here is derived from an EMBL/GenBank/DDBJ whole genome shotgun (WGS) entry which is preliminary data.</text>
</comment>
<dbReference type="Pfam" id="PF02458">
    <property type="entry name" value="Transferase"/>
    <property type="match status" value="1"/>
</dbReference>